<dbReference type="Proteomes" id="UP000503251">
    <property type="component" value="Chromosome"/>
</dbReference>
<comment type="similarity">
    <text evidence="6">Belongs to the NAD kinase family.</text>
</comment>
<evidence type="ECO:0000313" key="8">
    <source>
        <dbReference type="EMBL" id="TVM34249.1"/>
    </source>
</evidence>
<dbReference type="Gene3D" id="3.40.50.10330">
    <property type="entry name" value="Probable inorganic polyphosphate/atp-NAD kinase, domain 1"/>
    <property type="match status" value="1"/>
</dbReference>
<dbReference type="GO" id="GO:0005524">
    <property type="term" value="F:ATP binding"/>
    <property type="evidence" value="ECO:0007669"/>
    <property type="project" value="UniProtKB-KW"/>
</dbReference>
<feature type="binding site" evidence="6">
    <location>
        <position position="177"/>
    </location>
    <ligand>
        <name>NAD(+)</name>
        <dbReference type="ChEBI" id="CHEBI:57540"/>
    </ligand>
</feature>
<reference evidence="8 9" key="1">
    <citation type="submission" date="2018-06" db="EMBL/GenBank/DDBJ databases">
        <title>Complete genome of Desulfovibrio marinus P48SEP.</title>
        <authorList>
            <person name="Crispim J.S."/>
            <person name="Vidigal P.M.P."/>
            <person name="Silva L.C.F."/>
            <person name="Araujo L.C."/>
            <person name="Laguardia C.N."/>
            <person name="Dias R.S."/>
            <person name="Sousa M.P."/>
            <person name="Paula S.O."/>
            <person name="Silva C."/>
        </authorList>
    </citation>
    <scope>NUCLEOTIDE SEQUENCE [LARGE SCALE GENOMIC DNA]</scope>
    <source>
        <strain evidence="8 9">P48SEP</strain>
    </source>
</reference>
<keyword evidence="2 6" id="KW-0418">Kinase</keyword>
<evidence type="ECO:0000256" key="5">
    <source>
        <dbReference type="ARBA" id="ARBA00047925"/>
    </source>
</evidence>
<dbReference type="EC" id="2.7.1.23" evidence="6"/>
<evidence type="ECO:0000256" key="1">
    <source>
        <dbReference type="ARBA" id="ARBA00022679"/>
    </source>
</evidence>
<evidence type="ECO:0000256" key="2">
    <source>
        <dbReference type="ARBA" id="ARBA00022777"/>
    </source>
</evidence>
<dbReference type="InterPro" id="IPR002504">
    <property type="entry name" value="NADK"/>
</dbReference>
<evidence type="ECO:0000256" key="3">
    <source>
        <dbReference type="ARBA" id="ARBA00022857"/>
    </source>
</evidence>
<gene>
    <name evidence="6" type="primary">nadK</name>
    <name evidence="8" type="ORF">DQK91_10210</name>
    <name evidence="7" type="ORF">E8L03_17025</name>
</gene>
<keyword evidence="10" id="KW-1185">Reference proteome</keyword>
<dbReference type="InterPro" id="IPR016064">
    <property type="entry name" value="NAD/diacylglycerol_kinase_sf"/>
</dbReference>
<keyword evidence="6" id="KW-0963">Cytoplasm</keyword>
<evidence type="ECO:0000313" key="9">
    <source>
        <dbReference type="Proteomes" id="UP000434052"/>
    </source>
</evidence>
<dbReference type="PANTHER" id="PTHR20275:SF0">
    <property type="entry name" value="NAD KINASE"/>
    <property type="match status" value="1"/>
</dbReference>
<keyword evidence="6" id="KW-0067">ATP-binding</keyword>
<evidence type="ECO:0000256" key="4">
    <source>
        <dbReference type="ARBA" id="ARBA00023027"/>
    </source>
</evidence>
<organism evidence="8 9">
    <name type="scientific">Oceanidesulfovibrio marinus</name>
    <dbReference type="NCBI Taxonomy" id="370038"/>
    <lineage>
        <taxon>Bacteria</taxon>
        <taxon>Pseudomonadati</taxon>
        <taxon>Thermodesulfobacteriota</taxon>
        <taxon>Desulfovibrionia</taxon>
        <taxon>Desulfovibrionales</taxon>
        <taxon>Desulfovibrionaceae</taxon>
        <taxon>Oceanidesulfovibrio</taxon>
    </lineage>
</organism>
<dbReference type="GO" id="GO:0005737">
    <property type="term" value="C:cytoplasm"/>
    <property type="evidence" value="ECO:0007669"/>
    <property type="project" value="UniProtKB-SubCell"/>
</dbReference>
<dbReference type="GO" id="GO:0051287">
    <property type="term" value="F:NAD binding"/>
    <property type="evidence" value="ECO:0007669"/>
    <property type="project" value="UniProtKB-ARBA"/>
</dbReference>
<dbReference type="InterPro" id="IPR017438">
    <property type="entry name" value="ATP-NAD_kinase_N"/>
</dbReference>
<feature type="binding site" evidence="6">
    <location>
        <position position="266"/>
    </location>
    <ligand>
        <name>NAD(+)</name>
        <dbReference type="ChEBI" id="CHEBI:57540"/>
    </ligand>
</feature>
<keyword evidence="4 6" id="KW-0520">NAD</keyword>
<name>A0A6P1ZKF9_9BACT</name>
<dbReference type="HAMAP" id="MF_00361">
    <property type="entry name" value="NAD_kinase"/>
    <property type="match status" value="1"/>
</dbReference>
<dbReference type="EMBL" id="CP039543">
    <property type="protein sequence ID" value="QJT10516.1"/>
    <property type="molecule type" value="Genomic_DNA"/>
</dbReference>
<comment type="cofactor">
    <cofactor evidence="6">
        <name>a divalent metal cation</name>
        <dbReference type="ChEBI" id="CHEBI:60240"/>
    </cofactor>
</comment>
<dbReference type="GO" id="GO:0019674">
    <property type="term" value="P:NAD+ metabolic process"/>
    <property type="evidence" value="ECO:0007669"/>
    <property type="project" value="InterPro"/>
</dbReference>
<keyword evidence="3 6" id="KW-0521">NADP</keyword>
<feature type="active site" description="Proton acceptor" evidence="6">
    <location>
        <position position="88"/>
    </location>
</feature>
<dbReference type="GO" id="GO:0003951">
    <property type="term" value="F:NAD+ kinase activity"/>
    <property type="evidence" value="ECO:0007669"/>
    <property type="project" value="UniProtKB-UniRule"/>
</dbReference>
<dbReference type="PANTHER" id="PTHR20275">
    <property type="entry name" value="NAD KINASE"/>
    <property type="match status" value="1"/>
</dbReference>
<feature type="binding site" evidence="6">
    <location>
        <position position="194"/>
    </location>
    <ligand>
        <name>NAD(+)</name>
        <dbReference type="ChEBI" id="CHEBI:57540"/>
    </ligand>
</feature>
<dbReference type="EMBL" id="QMIF01000005">
    <property type="protein sequence ID" value="TVM34249.1"/>
    <property type="molecule type" value="Genomic_DNA"/>
</dbReference>
<reference evidence="7 10" key="2">
    <citation type="submission" date="2019-04" db="EMBL/GenBank/DDBJ databases">
        <title>Isolation and culture of sulfate reducing bacteria from the cold seep of the South China Sea.</title>
        <authorList>
            <person name="Sun C."/>
            <person name="Liu R."/>
        </authorList>
    </citation>
    <scope>NUCLEOTIDE SEQUENCE [LARGE SCALE GENOMIC DNA]</scope>
    <source>
        <strain evidence="7 10">CS1</strain>
    </source>
</reference>
<dbReference type="Pfam" id="PF20143">
    <property type="entry name" value="NAD_kinase_C"/>
    <property type="match status" value="1"/>
</dbReference>
<dbReference type="SUPFAM" id="SSF111331">
    <property type="entry name" value="NAD kinase/diacylglycerol kinase-like"/>
    <property type="match status" value="1"/>
</dbReference>
<dbReference type="RefSeq" id="WP_144305249.1">
    <property type="nucleotide sequence ID" value="NZ_CP039543.1"/>
</dbReference>
<dbReference type="AlphaFoldDB" id="A0A6P1ZKF9"/>
<feature type="binding site" evidence="6">
    <location>
        <position position="196"/>
    </location>
    <ligand>
        <name>NAD(+)</name>
        <dbReference type="ChEBI" id="CHEBI:57540"/>
    </ligand>
</feature>
<dbReference type="Gene3D" id="2.60.200.30">
    <property type="entry name" value="Probable inorganic polyphosphate/atp-NAD kinase, domain 2"/>
    <property type="match status" value="1"/>
</dbReference>
<keyword evidence="1 6" id="KW-0808">Transferase</keyword>
<comment type="caution">
    <text evidence="6">Lacks conserved residue(s) required for the propagation of feature annotation.</text>
</comment>
<evidence type="ECO:0000313" key="10">
    <source>
        <dbReference type="Proteomes" id="UP000503251"/>
    </source>
</evidence>
<comment type="catalytic activity">
    <reaction evidence="5 6">
        <text>NAD(+) + ATP = ADP + NADP(+) + H(+)</text>
        <dbReference type="Rhea" id="RHEA:18629"/>
        <dbReference type="ChEBI" id="CHEBI:15378"/>
        <dbReference type="ChEBI" id="CHEBI:30616"/>
        <dbReference type="ChEBI" id="CHEBI:57540"/>
        <dbReference type="ChEBI" id="CHEBI:58349"/>
        <dbReference type="ChEBI" id="CHEBI:456216"/>
        <dbReference type="EC" id="2.7.1.23"/>
    </reaction>
</comment>
<sequence length="333" mass="35940">MPHSDPNENCDVTPARPVPVRSALIVTKARNDNAHQLGEKVRRYLMEQHVEASCVENSQHTDPTLESPVARVLRNGPRPDCIIVLGGDGTMLSVARQPEVEQIPLIGLNFGKIGFLTDLCPESWRDGLGALLAGKYDVFCAMALMVEVFRSTANGETKVWAGRVVNDVVINRGKLARLANLEVLVDDFSLDCVRADGVMVSTPQGTTGYAVSAAGPLVHPRVESLTVTAICAFLNRFPPMVLPADATVTIIPRQSPADLYLTLDGQEGLPLEEGDRIVVSRAVPDLAFVRLGEESYFQRLIGKGFLGNVDPTSGRSSCTGVFTTEDAESDDAE</sequence>
<feature type="binding site" evidence="6">
    <location>
        <begin position="207"/>
        <end position="212"/>
    </location>
    <ligand>
        <name>NAD(+)</name>
        <dbReference type="ChEBI" id="CHEBI:57540"/>
    </ligand>
</feature>
<dbReference type="OrthoDB" id="9774737at2"/>
<dbReference type="Proteomes" id="UP000434052">
    <property type="component" value="Unassembled WGS sequence"/>
</dbReference>
<comment type="function">
    <text evidence="6">Involved in the regulation of the intracellular balance of NAD and NADP, and is a key enzyme in the biosynthesis of NADP. Catalyzes specifically the phosphorylation on 2'-hydroxyl of the adenosine moiety of NAD to yield NADP.</text>
</comment>
<comment type="subcellular location">
    <subcellularLocation>
        <location evidence="6">Cytoplasm</location>
    </subcellularLocation>
</comment>
<dbReference type="InterPro" id="IPR017437">
    <property type="entry name" value="ATP-NAD_kinase_PpnK-typ_C"/>
</dbReference>
<evidence type="ECO:0000256" key="6">
    <source>
        <dbReference type="HAMAP-Rule" id="MF_00361"/>
    </source>
</evidence>
<accession>A0A6P1ZKF9</accession>
<protein>
    <recommendedName>
        <fullName evidence="6">NAD kinase</fullName>
        <ecNumber evidence="6">2.7.1.23</ecNumber>
    </recommendedName>
    <alternativeName>
        <fullName evidence="6">ATP-dependent NAD kinase</fullName>
    </alternativeName>
</protein>
<proteinExistence type="inferred from homology"/>
<dbReference type="Pfam" id="PF01513">
    <property type="entry name" value="NAD_kinase"/>
    <property type="match status" value="1"/>
</dbReference>
<dbReference type="GO" id="GO:0046872">
    <property type="term" value="F:metal ion binding"/>
    <property type="evidence" value="ECO:0007669"/>
    <property type="project" value="UniProtKB-UniRule"/>
</dbReference>
<feature type="binding site" evidence="6">
    <location>
        <begin position="166"/>
        <end position="167"/>
    </location>
    <ligand>
        <name>NAD(+)</name>
        <dbReference type="ChEBI" id="CHEBI:57540"/>
    </ligand>
</feature>
<feature type="binding site" evidence="6">
    <location>
        <begin position="88"/>
        <end position="89"/>
    </location>
    <ligand>
        <name>NAD(+)</name>
        <dbReference type="ChEBI" id="CHEBI:57540"/>
    </ligand>
</feature>
<keyword evidence="6" id="KW-0547">Nucleotide-binding</keyword>
<dbReference type="GO" id="GO:0006741">
    <property type="term" value="P:NADP+ biosynthetic process"/>
    <property type="evidence" value="ECO:0007669"/>
    <property type="project" value="UniProtKB-UniRule"/>
</dbReference>
<evidence type="ECO:0000313" key="7">
    <source>
        <dbReference type="EMBL" id="QJT10516.1"/>
    </source>
</evidence>